<dbReference type="EMBL" id="JADYXP020000008">
    <property type="protein sequence ID" value="KAL0119268.1"/>
    <property type="molecule type" value="Genomic_DNA"/>
</dbReference>
<reference evidence="1 2" key="1">
    <citation type="submission" date="2023-03" db="EMBL/GenBank/DDBJ databases">
        <title>High recombination rates correlate with genetic variation in Cardiocondyla obscurior ants.</title>
        <authorList>
            <person name="Errbii M."/>
        </authorList>
    </citation>
    <scope>NUCLEOTIDE SEQUENCE [LARGE SCALE GENOMIC DNA]</scope>
    <source>
        <strain evidence="1">Alpha-2009</strain>
        <tissue evidence="1">Whole body</tissue>
    </source>
</reference>
<comment type="caution">
    <text evidence="1">The sequence shown here is derived from an EMBL/GenBank/DDBJ whole genome shotgun (WGS) entry which is preliminary data.</text>
</comment>
<accession>A0AAW2FUZ9</accession>
<evidence type="ECO:0000313" key="2">
    <source>
        <dbReference type="Proteomes" id="UP001430953"/>
    </source>
</evidence>
<name>A0AAW2FUZ9_9HYME</name>
<evidence type="ECO:0000313" key="1">
    <source>
        <dbReference type="EMBL" id="KAL0119268.1"/>
    </source>
</evidence>
<dbReference type="AlphaFoldDB" id="A0AAW2FUZ9"/>
<gene>
    <name evidence="1" type="ORF">PUN28_009688</name>
</gene>
<proteinExistence type="predicted"/>
<dbReference type="Proteomes" id="UP001430953">
    <property type="component" value="Unassembled WGS sequence"/>
</dbReference>
<keyword evidence="2" id="KW-1185">Reference proteome</keyword>
<protein>
    <submittedName>
        <fullName evidence="1">Uncharacterized protein</fullName>
    </submittedName>
</protein>
<sequence length="126" mass="14077">MIIPPLSRTISLPTPFVNVPSTPHLHKNKNYWSTKALTFDLQTEVKSRTVEEMHARALAESATAIKVRGCNSHSSVKIIERREGARFEGKKLEASDVYSIIDNDKIIADRMISLSPLSLSFTTNLP</sequence>
<organism evidence="1 2">
    <name type="scientific">Cardiocondyla obscurior</name>
    <dbReference type="NCBI Taxonomy" id="286306"/>
    <lineage>
        <taxon>Eukaryota</taxon>
        <taxon>Metazoa</taxon>
        <taxon>Ecdysozoa</taxon>
        <taxon>Arthropoda</taxon>
        <taxon>Hexapoda</taxon>
        <taxon>Insecta</taxon>
        <taxon>Pterygota</taxon>
        <taxon>Neoptera</taxon>
        <taxon>Endopterygota</taxon>
        <taxon>Hymenoptera</taxon>
        <taxon>Apocrita</taxon>
        <taxon>Aculeata</taxon>
        <taxon>Formicoidea</taxon>
        <taxon>Formicidae</taxon>
        <taxon>Myrmicinae</taxon>
        <taxon>Cardiocondyla</taxon>
    </lineage>
</organism>